<dbReference type="STRING" id="483913.AN935_13265"/>
<dbReference type="FunFam" id="1.20.990.10:FF:000011">
    <property type="entry name" value="Bifunctional cytochrome P450/NADPH--P450 reductase"/>
    <property type="match status" value="1"/>
</dbReference>
<dbReference type="GO" id="GO:0005506">
    <property type="term" value="F:iron ion binding"/>
    <property type="evidence" value="ECO:0007669"/>
    <property type="project" value="UniProtKB-UniRule"/>
</dbReference>
<dbReference type="InterPro" id="IPR029039">
    <property type="entry name" value="Flavoprotein-like_sf"/>
</dbReference>
<dbReference type="Pfam" id="PF00175">
    <property type="entry name" value="NAD_binding_1"/>
    <property type="match status" value="1"/>
</dbReference>
<comment type="catalytic activity">
    <reaction evidence="15 16">
        <text>2 oxidized [cytochrome P450] + NADPH = 2 reduced [cytochrome P450] + NADP(+) + H(+)</text>
        <dbReference type="Rhea" id="RHEA:24040"/>
        <dbReference type="Rhea" id="RHEA-COMP:14627"/>
        <dbReference type="Rhea" id="RHEA-COMP:14628"/>
        <dbReference type="ChEBI" id="CHEBI:15378"/>
        <dbReference type="ChEBI" id="CHEBI:55376"/>
        <dbReference type="ChEBI" id="CHEBI:57783"/>
        <dbReference type="ChEBI" id="CHEBI:58349"/>
        <dbReference type="ChEBI" id="CHEBI:60344"/>
        <dbReference type="EC" id="1.6.2.4"/>
    </reaction>
</comment>
<comment type="function">
    <text evidence="16">Functions as a fatty acid monooxygenase.</text>
</comment>
<evidence type="ECO:0000256" key="5">
    <source>
        <dbReference type="ARBA" id="ARBA00022643"/>
    </source>
</evidence>
<comment type="similarity">
    <text evidence="1 16">In the N-terminal section; belongs to the cytochrome P450 family.</text>
</comment>
<dbReference type="GO" id="GO:0050660">
    <property type="term" value="F:flavin adenine dinucleotide binding"/>
    <property type="evidence" value="ECO:0007669"/>
    <property type="project" value="UniProtKB-ARBA"/>
</dbReference>
<feature type="binding site" description="axial binding residue" evidence="17">
    <location>
        <position position="403"/>
    </location>
    <ligand>
        <name>heme</name>
        <dbReference type="ChEBI" id="CHEBI:30413"/>
    </ligand>
    <ligandPart>
        <name>Fe</name>
        <dbReference type="ChEBI" id="CHEBI:18248"/>
    </ligandPart>
</feature>
<dbReference type="PRINTS" id="PR00371">
    <property type="entry name" value="FPNCR"/>
</dbReference>
<comment type="caution">
    <text evidence="21">The sequence shown here is derived from an EMBL/GenBank/DDBJ whole genome shotgun (WGS) entry which is preliminary data.</text>
</comment>
<dbReference type="InterPro" id="IPR001128">
    <property type="entry name" value="Cyt_P450"/>
</dbReference>
<dbReference type="InterPro" id="IPR001094">
    <property type="entry name" value="Flavdoxin-like"/>
</dbReference>
<sequence length="1054" mass="118936">MKQASAIPQPKTYGPLKNLPHLEKEQLSQSLWRIADELGLIFRFDFPGVSSVFVSGHNLVAEVCDENRFDKNLGKGLQKVREFGGDGLFTSWTHEPNWQKAHRILLPSFSQKAMKGYHYMMLDIATQLIQKWSRLNPNEEIDVADDMTRLTLDTIGLCGFNYRFNSFYRDSQHPFITSMLRALKEAMNQSKRLGLQDKMMVKTKLQFQKDIEVMNSLVDRMIAERKANPDENIKDLLSLMLYAKDPVTGETLDDENIRYQIITFLIAGHETTSGLLSFAIYCLLTHPEKLKKAQEEADRVLTDDTPEYKQIQQLKYIRMVLNETLRLYPTAPAFSLYAKEDTVLGGEYPISKGQPVTVLIPKLHRDQNAWGPDAEDFRPERFEDPSSIPHHAYKPFGNGQRACIGMQFALQEATMVLGLVLKHFELINHTGYELKIKEALTIKPDDFKITVKPRKTAAINVQRKEQADIKAETKPKETKPKHGTPLLVLYGSNLGTAEGIAGELAAQGRQMGFTAETAPLDDYIGKLPEEGAVVIVTASYNGSPPDNAAGFVEWLKELEEGQLKGVSYAVFGCGNRSWASTYQRIPRLIDDMMKAKGASRLTEIGEGDAADDFESHRESWENRFWKETMDAFDINEIAQKEDRPSLSITFLSEATETPVAKAYGAFKGVVLENRELQTADSTRSTRHIELEIPAGKTYKEGDHIGILPKNSRELVQRVLSRFGLQSNHVIKVSGSAHMAHLPMDRPIKVVDLLSSYVELQEPASRLQLRELASYTVCPPHQKELEQLVSDDGIYKEQVLAKRLTMLDFLEDYPACEMPFERFLALLPSLKPRYYSISSSPKVHANIVSMTVGVVKASAWSGRGEYRGVASNYLAELNTGDAAACFIRTPQSGFQMPDEPETPMIMVGPGTGIAPFRGFIQARSVLKKEGSTLGEALLYFGCRRPDHDDLYREELDQAEQDGLITIRRCYSRIENEPKGYVQHLLKQDTQKLMTLIEKGAHIYVCGDGSQMARDVEKTLRLAYEAEKGASQEESAEWLQKLQDQKRYVKDVWTGM</sequence>
<evidence type="ECO:0000256" key="3">
    <source>
        <dbReference type="ARBA" id="ARBA00022617"/>
    </source>
</evidence>
<dbReference type="EC" id="1.14.14.1" evidence="16"/>
<dbReference type="InterPro" id="IPR017927">
    <property type="entry name" value="FAD-bd_FR_type"/>
</dbReference>
<feature type="compositionally biased region" description="Basic and acidic residues" evidence="18">
    <location>
        <begin position="462"/>
        <end position="480"/>
    </location>
</feature>
<dbReference type="Pfam" id="PF00067">
    <property type="entry name" value="p450"/>
    <property type="match status" value="1"/>
</dbReference>
<keyword evidence="7 16" id="KW-0274">FAD</keyword>
<evidence type="ECO:0000256" key="13">
    <source>
        <dbReference type="ARBA" id="ARBA00023268"/>
    </source>
</evidence>
<dbReference type="PROSITE" id="PS50902">
    <property type="entry name" value="FLAVODOXIN_LIKE"/>
    <property type="match status" value="1"/>
</dbReference>
<accession>A0A0D1JKG0</accession>
<dbReference type="InterPro" id="IPR008254">
    <property type="entry name" value="Flavodoxin/NO_synth"/>
</dbReference>
<protein>
    <recommendedName>
        <fullName evidence="16">Bifunctional cytochrome P450/NADPH--P450 reductase</fullName>
    </recommendedName>
    <domain>
        <recommendedName>
            <fullName evidence="16">Cytochrome P450</fullName>
            <ecNumber evidence="16">1.14.14.1</ecNumber>
        </recommendedName>
    </domain>
    <domain>
        <recommendedName>
            <fullName evidence="16">NADPH--cytochrome P450 reductase</fullName>
            <ecNumber evidence="16">1.6.2.4</ecNumber>
        </recommendedName>
    </domain>
</protein>
<dbReference type="InterPro" id="IPR017972">
    <property type="entry name" value="Cyt_P450_CS"/>
</dbReference>
<dbReference type="InterPro" id="IPR036396">
    <property type="entry name" value="Cyt_P450_sf"/>
</dbReference>
<dbReference type="PATRIC" id="fig|1423.173.peg.127"/>
<keyword evidence="4 16" id="KW-0285">Flavoprotein</keyword>
<dbReference type="InterPro" id="IPR001433">
    <property type="entry name" value="OxRdtase_FAD/NAD-bd"/>
</dbReference>
<comment type="catalytic activity">
    <reaction evidence="14 16">
        <text>an organic molecule + reduced [NADPH--hemoprotein reductase] + O2 = an alcohol + oxidized [NADPH--hemoprotein reductase] + H2O + H(+)</text>
        <dbReference type="Rhea" id="RHEA:17149"/>
        <dbReference type="Rhea" id="RHEA-COMP:11964"/>
        <dbReference type="Rhea" id="RHEA-COMP:11965"/>
        <dbReference type="ChEBI" id="CHEBI:15377"/>
        <dbReference type="ChEBI" id="CHEBI:15378"/>
        <dbReference type="ChEBI" id="CHEBI:15379"/>
        <dbReference type="ChEBI" id="CHEBI:30879"/>
        <dbReference type="ChEBI" id="CHEBI:57618"/>
        <dbReference type="ChEBI" id="CHEBI:58210"/>
        <dbReference type="ChEBI" id="CHEBI:142491"/>
        <dbReference type="EC" id="1.14.14.1"/>
    </reaction>
</comment>
<dbReference type="InterPro" id="IPR039261">
    <property type="entry name" value="FNR_nucleotide-bd"/>
</dbReference>
<dbReference type="PRINTS" id="PR00369">
    <property type="entry name" value="FLAVODOXIN"/>
</dbReference>
<evidence type="ECO:0000313" key="21">
    <source>
        <dbReference type="EMBL" id="KIU13004.1"/>
    </source>
</evidence>
<dbReference type="Gene3D" id="1.10.630.10">
    <property type="entry name" value="Cytochrome P450"/>
    <property type="match status" value="1"/>
</dbReference>
<dbReference type="InterPro" id="IPR017938">
    <property type="entry name" value="Riboflavin_synthase-like_b-brl"/>
</dbReference>
<evidence type="ECO:0000256" key="17">
    <source>
        <dbReference type="PIRSR" id="PIRSR000209-1"/>
    </source>
</evidence>
<organism evidence="21 22">
    <name type="scientific">Bacillus subtilis</name>
    <dbReference type="NCBI Taxonomy" id="1423"/>
    <lineage>
        <taxon>Bacteria</taxon>
        <taxon>Bacillati</taxon>
        <taxon>Bacillota</taxon>
        <taxon>Bacilli</taxon>
        <taxon>Bacillales</taxon>
        <taxon>Bacillaceae</taxon>
        <taxon>Bacillus</taxon>
    </lineage>
</organism>
<dbReference type="GO" id="GO:0003958">
    <property type="term" value="F:NADPH-hemoprotein reductase activity"/>
    <property type="evidence" value="ECO:0007669"/>
    <property type="project" value="UniProtKB-UniRule"/>
</dbReference>
<feature type="domain" description="FAD-binding FR-type" evidence="20">
    <location>
        <begin position="663"/>
        <end position="896"/>
    </location>
</feature>
<evidence type="ECO:0000256" key="15">
    <source>
        <dbReference type="ARBA" id="ARBA00049342"/>
    </source>
</evidence>
<evidence type="ECO:0000313" key="22">
    <source>
        <dbReference type="Proteomes" id="UP000032247"/>
    </source>
</evidence>
<keyword evidence="12 16" id="KW-0503">Monooxygenase</keyword>
<evidence type="ECO:0000256" key="4">
    <source>
        <dbReference type="ARBA" id="ARBA00022630"/>
    </source>
</evidence>
<dbReference type="SUPFAM" id="SSF63380">
    <property type="entry name" value="Riboflavin synthase domain-like"/>
    <property type="match status" value="1"/>
</dbReference>
<dbReference type="GO" id="GO:0005829">
    <property type="term" value="C:cytosol"/>
    <property type="evidence" value="ECO:0007669"/>
    <property type="project" value="TreeGrafter"/>
</dbReference>
<keyword evidence="13" id="KW-0511">Multifunctional enzyme</keyword>
<keyword evidence="10 16" id="KW-0560">Oxidoreductase</keyword>
<dbReference type="GO" id="GO:0019395">
    <property type="term" value="P:fatty acid oxidation"/>
    <property type="evidence" value="ECO:0007669"/>
    <property type="project" value="UniProtKB-ARBA"/>
</dbReference>
<keyword evidence="8 16" id="KW-0521">NADP</keyword>
<dbReference type="SUPFAM" id="SSF52343">
    <property type="entry name" value="Ferredoxin reductase-like, C-terminal NADP-linked domain"/>
    <property type="match status" value="1"/>
</dbReference>
<evidence type="ECO:0000256" key="18">
    <source>
        <dbReference type="SAM" id="MobiDB-lite"/>
    </source>
</evidence>
<dbReference type="EC" id="1.6.2.4" evidence="16"/>
<feature type="domain" description="Flavodoxin-like" evidence="19">
    <location>
        <begin position="486"/>
        <end position="625"/>
    </location>
</feature>
<evidence type="ECO:0000256" key="11">
    <source>
        <dbReference type="ARBA" id="ARBA00023004"/>
    </source>
</evidence>
<dbReference type="EMBL" id="JXBC01000001">
    <property type="protein sequence ID" value="KIU13004.1"/>
    <property type="molecule type" value="Genomic_DNA"/>
</dbReference>
<dbReference type="SUPFAM" id="SSF52218">
    <property type="entry name" value="Flavoproteins"/>
    <property type="match status" value="1"/>
</dbReference>
<name>A0A0D1JKG0_BACIU</name>
<dbReference type="Proteomes" id="UP000032247">
    <property type="component" value="Unassembled WGS sequence"/>
</dbReference>
<evidence type="ECO:0000256" key="8">
    <source>
        <dbReference type="ARBA" id="ARBA00022857"/>
    </source>
</evidence>
<proteinExistence type="inferred from homology"/>
<evidence type="ECO:0000256" key="9">
    <source>
        <dbReference type="ARBA" id="ARBA00022982"/>
    </source>
</evidence>
<keyword evidence="5 16" id="KW-0288">FMN</keyword>
<dbReference type="Gene3D" id="3.40.50.80">
    <property type="entry name" value="Nucleotide-binding domain of ferredoxin-NADP reductase (FNR) module"/>
    <property type="match status" value="1"/>
</dbReference>
<dbReference type="InterPro" id="IPR003097">
    <property type="entry name" value="CysJ-like_FAD-binding"/>
</dbReference>
<keyword evidence="2 16" id="KW-0813">Transport</keyword>
<comment type="cofactor">
    <cofactor evidence="17">
        <name>heme</name>
        <dbReference type="ChEBI" id="CHEBI:30413"/>
    </cofactor>
</comment>
<dbReference type="AlphaFoldDB" id="A0A0D1JKG0"/>
<keyword evidence="9 16" id="KW-0249">Electron transport</keyword>
<feature type="region of interest" description="Disordered" evidence="18">
    <location>
        <begin position="461"/>
        <end position="482"/>
    </location>
</feature>
<dbReference type="Pfam" id="PF00667">
    <property type="entry name" value="FAD_binding_1"/>
    <property type="match status" value="1"/>
</dbReference>
<gene>
    <name evidence="21" type="ORF">SC09_Contig17orf00138</name>
</gene>
<keyword evidence="11 16" id="KW-0408">Iron</keyword>
<evidence type="ECO:0000256" key="7">
    <source>
        <dbReference type="ARBA" id="ARBA00022827"/>
    </source>
</evidence>
<evidence type="ECO:0000256" key="1">
    <source>
        <dbReference type="ARBA" id="ARBA00010018"/>
    </source>
</evidence>
<dbReference type="Gene3D" id="2.40.30.10">
    <property type="entry name" value="Translation factors"/>
    <property type="match status" value="1"/>
</dbReference>
<dbReference type="Gene3D" id="1.20.990.10">
    <property type="entry name" value="NADPH-cytochrome p450 Reductase, Chain A, domain 3"/>
    <property type="match status" value="1"/>
</dbReference>
<dbReference type="Gene3D" id="3.40.50.360">
    <property type="match status" value="1"/>
</dbReference>
<dbReference type="SUPFAM" id="SSF48264">
    <property type="entry name" value="Cytochrome P450"/>
    <property type="match status" value="1"/>
</dbReference>
<dbReference type="InterPro" id="IPR023206">
    <property type="entry name" value="Bifunctional_P450_P450_red"/>
</dbReference>
<dbReference type="GO" id="GO:0010181">
    <property type="term" value="F:FMN binding"/>
    <property type="evidence" value="ECO:0007669"/>
    <property type="project" value="UniProtKB-UniRule"/>
</dbReference>
<dbReference type="GO" id="GO:0005504">
    <property type="term" value="F:fatty acid binding"/>
    <property type="evidence" value="ECO:0007669"/>
    <property type="project" value="UniProtKB-ARBA"/>
</dbReference>
<dbReference type="PIRSF" id="PIRSF000209">
    <property type="entry name" value="Bifunctional_P450_P450R"/>
    <property type="match status" value="1"/>
</dbReference>
<dbReference type="PANTHER" id="PTHR19384:SF17">
    <property type="entry name" value="NADPH--CYTOCHROME P450 REDUCTASE"/>
    <property type="match status" value="1"/>
</dbReference>
<dbReference type="GO" id="GO:0020037">
    <property type="term" value="F:heme binding"/>
    <property type="evidence" value="ECO:0007669"/>
    <property type="project" value="UniProtKB-UniRule"/>
</dbReference>
<evidence type="ECO:0000256" key="10">
    <source>
        <dbReference type="ARBA" id="ARBA00023002"/>
    </source>
</evidence>
<keyword evidence="6 16" id="KW-0479">Metal-binding</keyword>
<keyword evidence="3 16" id="KW-0349">Heme</keyword>
<evidence type="ECO:0000256" key="16">
    <source>
        <dbReference type="PIRNR" id="PIRNR000209"/>
    </source>
</evidence>
<dbReference type="FunFam" id="3.40.50.80:FF:000031">
    <property type="entry name" value="Bifunctional cytochrome P450/NADPH--P450 reductase"/>
    <property type="match status" value="1"/>
</dbReference>
<evidence type="ECO:0000256" key="14">
    <source>
        <dbReference type="ARBA" id="ARBA00047827"/>
    </source>
</evidence>
<dbReference type="InterPro" id="IPR023173">
    <property type="entry name" value="NADPH_Cyt_P450_Rdtase_alpha"/>
</dbReference>
<dbReference type="InterPro" id="IPR001709">
    <property type="entry name" value="Flavoprot_Pyr_Nucl_cyt_Rdtase"/>
</dbReference>
<evidence type="ECO:0000256" key="6">
    <source>
        <dbReference type="ARBA" id="ARBA00022723"/>
    </source>
</evidence>
<evidence type="ECO:0000256" key="2">
    <source>
        <dbReference type="ARBA" id="ARBA00022448"/>
    </source>
</evidence>
<evidence type="ECO:0000259" key="19">
    <source>
        <dbReference type="PROSITE" id="PS50902"/>
    </source>
</evidence>
<dbReference type="FunFam" id="1.10.630.10:FF:000040">
    <property type="entry name" value="Bifunctional cytochrome P450/NADPH--P450 reductase"/>
    <property type="match status" value="1"/>
</dbReference>
<dbReference type="PROSITE" id="PS51384">
    <property type="entry name" value="FAD_FR"/>
    <property type="match status" value="1"/>
</dbReference>
<comment type="cofactor">
    <cofactor evidence="16">
        <name>heme b</name>
        <dbReference type="ChEBI" id="CHEBI:60344"/>
    </cofactor>
</comment>
<dbReference type="Pfam" id="PF00258">
    <property type="entry name" value="Flavodoxin_1"/>
    <property type="match status" value="1"/>
</dbReference>
<reference evidence="21 22" key="1">
    <citation type="submission" date="2014-12" db="EMBL/GenBank/DDBJ databases">
        <title>Comparative genome analysis of Bacillus coagulans HM-08, Clostridium butyricum HM-68, Bacillus subtilis HM-66 and Bacillus licheniformis BL-09.</title>
        <authorList>
            <person name="Zhang H."/>
        </authorList>
    </citation>
    <scope>NUCLEOTIDE SEQUENCE [LARGE SCALE GENOMIC DNA]</scope>
    <source>
        <strain evidence="21 22">HM-66</strain>
    </source>
</reference>
<dbReference type="CDD" id="cd11068">
    <property type="entry name" value="CYP120A1"/>
    <property type="match status" value="1"/>
</dbReference>
<dbReference type="GO" id="GO:0070330">
    <property type="term" value="F:aromatase activity"/>
    <property type="evidence" value="ECO:0007669"/>
    <property type="project" value="UniProtKB-UniRule"/>
</dbReference>
<dbReference type="PROSITE" id="PS00086">
    <property type="entry name" value="CYTOCHROME_P450"/>
    <property type="match status" value="1"/>
</dbReference>
<evidence type="ECO:0000256" key="12">
    <source>
        <dbReference type="ARBA" id="ARBA00023033"/>
    </source>
</evidence>
<dbReference type="CDD" id="cd06206">
    <property type="entry name" value="bifunctional_CYPOR"/>
    <property type="match status" value="1"/>
</dbReference>
<evidence type="ECO:0000259" key="20">
    <source>
        <dbReference type="PROSITE" id="PS51384"/>
    </source>
</evidence>
<comment type="cofactor">
    <cofactor evidence="16">
        <name>FAD</name>
        <dbReference type="ChEBI" id="CHEBI:57692"/>
    </cofactor>
    <cofactor evidence="16">
        <name>FMN</name>
        <dbReference type="ChEBI" id="CHEBI:58210"/>
    </cofactor>
</comment>
<dbReference type="PANTHER" id="PTHR19384">
    <property type="entry name" value="NITRIC OXIDE SYNTHASE-RELATED"/>
    <property type="match status" value="1"/>
</dbReference>